<proteinExistence type="predicted"/>
<reference evidence="1 2" key="1">
    <citation type="submission" date="2022-09" db="EMBL/GenBank/DDBJ databases">
        <authorList>
            <person name="Palmer J.M."/>
        </authorList>
    </citation>
    <scope>NUCLEOTIDE SEQUENCE [LARGE SCALE GENOMIC DNA]</scope>
    <source>
        <strain evidence="1 2">DSM 7382</strain>
    </source>
</reference>
<evidence type="ECO:0000313" key="2">
    <source>
        <dbReference type="Proteomes" id="UP001385951"/>
    </source>
</evidence>
<comment type="caution">
    <text evidence="1">The sequence shown here is derived from an EMBL/GenBank/DDBJ whole genome shotgun (WGS) entry which is preliminary data.</text>
</comment>
<gene>
    <name evidence="1" type="ORF">QCA50_009046</name>
</gene>
<accession>A0AAW0G8G6</accession>
<keyword evidence="2" id="KW-1185">Reference proteome</keyword>
<dbReference type="EMBL" id="JASBNA010000012">
    <property type="protein sequence ID" value="KAK7687827.1"/>
    <property type="molecule type" value="Genomic_DNA"/>
</dbReference>
<dbReference type="Proteomes" id="UP001385951">
    <property type="component" value="Unassembled WGS sequence"/>
</dbReference>
<dbReference type="AlphaFoldDB" id="A0AAW0G8G6"/>
<organism evidence="1 2">
    <name type="scientific">Cerrena zonata</name>
    <dbReference type="NCBI Taxonomy" id="2478898"/>
    <lineage>
        <taxon>Eukaryota</taxon>
        <taxon>Fungi</taxon>
        <taxon>Dikarya</taxon>
        <taxon>Basidiomycota</taxon>
        <taxon>Agaricomycotina</taxon>
        <taxon>Agaricomycetes</taxon>
        <taxon>Polyporales</taxon>
        <taxon>Cerrenaceae</taxon>
        <taxon>Cerrena</taxon>
    </lineage>
</organism>
<protein>
    <submittedName>
        <fullName evidence="1">Uncharacterized protein</fullName>
    </submittedName>
</protein>
<evidence type="ECO:0000313" key="1">
    <source>
        <dbReference type="EMBL" id="KAK7687827.1"/>
    </source>
</evidence>
<name>A0AAW0G8G6_9APHY</name>
<sequence length="178" mass="20012">MQSLPIIGKGLAASLKYEIDRATQFLKEDLRLLGTTNPMWMYMHACQLHLETEAQSAAQLLQKKYYPAGHSDPPSTDADFARIATELYSDDCGQLPAIDLYSLLRHICFGDDLPLSSISTKQEPLDEQYHDRMLALEFPKSMEDLPADVLAAILRWYHDPHTQSRSSSHVGHGHSITS</sequence>